<reference evidence="3 4" key="1">
    <citation type="submission" date="2022-01" db="EMBL/GenBank/DDBJ databases">
        <title>Paraglaciecola sp. G1-23.</title>
        <authorList>
            <person name="Jin M.S."/>
            <person name="Han D.M."/>
            <person name="Kim H.M."/>
            <person name="Jeon C.O."/>
        </authorList>
    </citation>
    <scope>NUCLEOTIDE SEQUENCE [LARGE SCALE GENOMIC DNA]</scope>
    <source>
        <strain evidence="3 4">G1-23</strain>
    </source>
</reference>
<gene>
    <name evidence="3" type="ORF">L0668_10075</name>
</gene>
<dbReference type="Pfam" id="PF14086">
    <property type="entry name" value="DUF4266"/>
    <property type="match status" value="1"/>
</dbReference>
<evidence type="ECO:0000259" key="2">
    <source>
        <dbReference type="Pfam" id="PF14086"/>
    </source>
</evidence>
<protein>
    <submittedName>
        <fullName evidence="3">DUF4266 domain-containing protein</fullName>
    </submittedName>
</protein>
<evidence type="ECO:0000313" key="4">
    <source>
        <dbReference type="Proteomes" id="UP001521137"/>
    </source>
</evidence>
<dbReference type="InterPro" id="IPR025362">
    <property type="entry name" value="DUF4266"/>
</dbReference>
<keyword evidence="1" id="KW-0732">Signal</keyword>
<dbReference type="PROSITE" id="PS51257">
    <property type="entry name" value="PROKAR_LIPOPROTEIN"/>
    <property type="match status" value="1"/>
</dbReference>
<feature type="domain" description="DUF4266" evidence="2">
    <location>
        <begin position="20"/>
        <end position="69"/>
    </location>
</feature>
<proteinExistence type="predicted"/>
<comment type="caution">
    <text evidence="3">The sequence shown here is derived from an EMBL/GenBank/DDBJ whole genome shotgun (WGS) entry which is preliminary data.</text>
</comment>
<keyword evidence="4" id="KW-1185">Reference proteome</keyword>
<organism evidence="3 4">
    <name type="scientific">Paraglaciecola algarum</name>
    <dbReference type="NCBI Taxonomy" id="3050085"/>
    <lineage>
        <taxon>Bacteria</taxon>
        <taxon>Pseudomonadati</taxon>
        <taxon>Pseudomonadota</taxon>
        <taxon>Gammaproteobacteria</taxon>
        <taxon>Alteromonadales</taxon>
        <taxon>Alteromonadaceae</taxon>
        <taxon>Paraglaciecola</taxon>
    </lineage>
</organism>
<feature type="chain" id="PRO_5047058736" evidence="1">
    <location>
        <begin position="20"/>
        <end position="69"/>
    </location>
</feature>
<dbReference type="EMBL" id="JAKGAS010000004">
    <property type="protein sequence ID" value="MCF2948454.1"/>
    <property type="molecule type" value="Genomic_DNA"/>
</dbReference>
<dbReference type="RefSeq" id="WP_235312245.1">
    <property type="nucleotide sequence ID" value="NZ_JAKGAS010000004.1"/>
</dbReference>
<feature type="signal peptide" evidence="1">
    <location>
        <begin position="1"/>
        <end position="19"/>
    </location>
</feature>
<accession>A0ABS9D711</accession>
<evidence type="ECO:0000256" key="1">
    <source>
        <dbReference type="SAM" id="SignalP"/>
    </source>
</evidence>
<name>A0ABS9D711_9ALTE</name>
<evidence type="ECO:0000313" key="3">
    <source>
        <dbReference type="EMBL" id="MCF2948454.1"/>
    </source>
</evidence>
<dbReference type="Proteomes" id="UP001521137">
    <property type="component" value="Unassembled WGS sequence"/>
</dbReference>
<sequence>MKKILLVVCLGFLSGCVSTVEPWERGRFTKNEMQLEPDQMGAAFKRHVYFSKEASSGGTSTAGGGCGCN</sequence>